<comment type="caution">
    <text evidence="2">The sequence shown here is derived from an EMBL/GenBank/DDBJ whole genome shotgun (WGS) entry which is preliminary data.</text>
</comment>
<dbReference type="InterPro" id="IPR003959">
    <property type="entry name" value="ATPase_AAA_core"/>
</dbReference>
<dbReference type="InterPro" id="IPR003593">
    <property type="entry name" value="AAA+_ATPase"/>
</dbReference>
<dbReference type="Proteomes" id="UP000436692">
    <property type="component" value="Unassembled WGS sequence"/>
</dbReference>
<dbReference type="Gene3D" id="3.40.50.300">
    <property type="entry name" value="P-loop containing nucleotide triphosphate hydrolases"/>
    <property type="match status" value="2"/>
</dbReference>
<organism evidence="2 3">
    <name type="scientific">Agrobacterium vitis</name>
    <name type="common">Rhizobium vitis</name>
    <dbReference type="NCBI Taxonomy" id="373"/>
    <lineage>
        <taxon>Bacteria</taxon>
        <taxon>Pseudomonadati</taxon>
        <taxon>Pseudomonadota</taxon>
        <taxon>Alphaproteobacteria</taxon>
        <taxon>Hyphomicrobiales</taxon>
        <taxon>Rhizobiaceae</taxon>
        <taxon>Rhizobium/Agrobacterium group</taxon>
        <taxon>Agrobacterium</taxon>
    </lineage>
</organism>
<dbReference type="CDD" id="cd01026">
    <property type="entry name" value="TOPRIM_OLD"/>
    <property type="match status" value="1"/>
</dbReference>
<gene>
    <name evidence="2" type="ORF">GOZ95_02550</name>
</gene>
<protein>
    <submittedName>
        <fullName evidence="2">AAA family ATPase</fullName>
    </submittedName>
</protein>
<dbReference type="PANTHER" id="PTHR43581:SF2">
    <property type="entry name" value="EXCINUCLEASE ATPASE SUBUNIT"/>
    <property type="match status" value="1"/>
</dbReference>
<name>A0AAE4WA80_AGRVI</name>
<dbReference type="EMBL" id="WPHM01000001">
    <property type="protein sequence ID" value="MUZ56338.1"/>
    <property type="molecule type" value="Genomic_DNA"/>
</dbReference>
<reference evidence="2 3" key="1">
    <citation type="submission" date="2019-12" db="EMBL/GenBank/DDBJ databases">
        <title>Whole-genome sequencing of Allorhizobium vitis.</title>
        <authorList>
            <person name="Gan H.M."/>
            <person name="Szegedi E."/>
            <person name="Burr T."/>
            <person name="Savka M.A."/>
        </authorList>
    </citation>
    <scope>NUCLEOTIDE SEQUENCE [LARGE SCALE GENOMIC DNA]</scope>
    <source>
        <strain evidence="2 3">CG989</strain>
    </source>
</reference>
<evidence type="ECO:0000313" key="3">
    <source>
        <dbReference type="Proteomes" id="UP000436692"/>
    </source>
</evidence>
<dbReference type="InterPro" id="IPR034139">
    <property type="entry name" value="TOPRIM_OLD"/>
</dbReference>
<sequence length="626" mass="68051">MAFPVEINAKISAPGGAQNYMISLNSGITVILGPNGSGKTQLMRAAKHGLLQLMGQPGPNGGPPPNKNVRFISAGRIGLLEQYRADYDGHRSGTPLYDRAQYGSKDDASRRHNFETLQGDILTLSQRPDILVKIRERLRKLFQRDVFVEWDAGSLKLSFMRLDGTDTTYSSGREASGLMHLVGLLTALYDDEIGALLIDEPEVSLHPQLQAFLLQEMTGVAGYPDSASNKKIIVLSTHSTEFIKLDTPSDIPQLIFCSDFAAPPVQISPQVGELGGRKVRELVSRMGQEHKLSLFAKSPILVEGPSDAVICGALASKLVIHLEAGGSQVLPVIGKGEFPAVLKLLRLMGKEPVVLADCDGLADGIELSNSFLSTHEGGAVATKRGFASGRELSRSVYSDFCGLVSAYWSEISQLAEQHQYYIAGDPKDEERRRRRAALATILSQSQDQLTELPDRWAAIRARLDVLLSVLEELGCFILRRGTIEDYYSGTDLKEVPSKPDAAVKEALFIQDAEDGALEHSFNDVVRCLRAASSAEKLNEGEALLDLLLSCVAPLQTRLKSGSPTVNANQLARAINGDAAQVFDFTWAEGKILVNLKRKILAVAGFPLSIRAEDNVVEVCSRFLLAS</sequence>
<dbReference type="Pfam" id="PF20469">
    <property type="entry name" value="OLD-like_TOPRIM"/>
    <property type="match status" value="1"/>
</dbReference>
<feature type="domain" description="AAA+ ATPase" evidence="1">
    <location>
        <begin position="25"/>
        <end position="266"/>
    </location>
</feature>
<proteinExistence type="predicted"/>
<dbReference type="AlphaFoldDB" id="A0AAE4WA80"/>
<evidence type="ECO:0000259" key="1">
    <source>
        <dbReference type="SMART" id="SM00382"/>
    </source>
</evidence>
<dbReference type="GO" id="GO:0016887">
    <property type="term" value="F:ATP hydrolysis activity"/>
    <property type="evidence" value="ECO:0007669"/>
    <property type="project" value="InterPro"/>
</dbReference>
<accession>A0AAE4WA80</accession>
<evidence type="ECO:0000313" key="2">
    <source>
        <dbReference type="EMBL" id="MUZ56338.1"/>
    </source>
</evidence>
<dbReference type="InterPro" id="IPR051396">
    <property type="entry name" value="Bact_Antivir_Def_Nuclease"/>
</dbReference>
<dbReference type="PANTHER" id="PTHR43581">
    <property type="entry name" value="ATP/GTP PHOSPHATASE"/>
    <property type="match status" value="1"/>
</dbReference>
<dbReference type="Pfam" id="PF13304">
    <property type="entry name" value="AAA_21"/>
    <property type="match status" value="1"/>
</dbReference>
<dbReference type="SUPFAM" id="SSF52540">
    <property type="entry name" value="P-loop containing nucleoside triphosphate hydrolases"/>
    <property type="match status" value="1"/>
</dbReference>
<dbReference type="SMART" id="SM00382">
    <property type="entry name" value="AAA"/>
    <property type="match status" value="1"/>
</dbReference>
<dbReference type="GO" id="GO:0005524">
    <property type="term" value="F:ATP binding"/>
    <property type="evidence" value="ECO:0007669"/>
    <property type="project" value="InterPro"/>
</dbReference>
<dbReference type="InterPro" id="IPR027417">
    <property type="entry name" value="P-loop_NTPase"/>
</dbReference>